<protein>
    <submittedName>
        <fullName evidence="2">Uncharacterized protein</fullName>
    </submittedName>
</protein>
<dbReference type="GeneID" id="26251897"/>
<reference evidence="2 3" key="1">
    <citation type="journal article" date="2013" name="PLoS Genet.">
        <title>Comparative genome structure, secondary metabolite, and effector coding capacity across Cochliobolus pathogens.</title>
        <authorList>
            <person name="Condon B.J."/>
            <person name="Leng Y."/>
            <person name="Wu D."/>
            <person name="Bushley K.E."/>
            <person name="Ohm R.A."/>
            <person name="Otillar R."/>
            <person name="Martin J."/>
            <person name="Schackwitz W."/>
            <person name="Grimwood J."/>
            <person name="MohdZainudin N."/>
            <person name="Xue C."/>
            <person name="Wang R."/>
            <person name="Manning V.A."/>
            <person name="Dhillon B."/>
            <person name="Tu Z.J."/>
            <person name="Steffenson B.J."/>
            <person name="Salamov A."/>
            <person name="Sun H."/>
            <person name="Lowry S."/>
            <person name="LaButti K."/>
            <person name="Han J."/>
            <person name="Copeland A."/>
            <person name="Lindquist E."/>
            <person name="Barry K."/>
            <person name="Schmutz J."/>
            <person name="Baker S.E."/>
            <person name="Ciuffetti L.M."/>
            <person name="Grigoriev I.V."/>
            <person name="Zhong S."/>
            <person name="Turgeon B.G."/>
        </authorList>
    </citation>
    <scope>NUCLEOTIDE SEQUENCE [LARGE SCALE GENOMIC DNA]</scope>
    <source>
        <strain evidence="2 3">FI3</strain>
    </source>
</reference>
<dbReference type="Proteomes" id="UP000054337">
    <property type="component" value="Unassembled WGS sequence"/>
</dbReference>
<name>W7EJX0_BIPV3</name>
<sequence length="101" mass="11003">MKLIVVAACTRRSFTRYPDDDEAAAAVLAVWTWWVVFDEAGAVSSPRTINKPPNRMTTIARSLVPMLGLGPAMWATMLRSAKTTNTQKSTPASPKRPGIAE</sequence>
<dbReference type="HOGENOM" id="CLU_2291202_0_0_1"/>
<evidence type="ECO:0000256" key="1">
    <source>
        <dbReference type="SAM" id="MobiDB-lite"/>
    </source>
</evidence>
<feature type="region of interest" description="Disordered" evidence="1">
    <location>
        <begin position="80"/>
        <end position="101"/>
    </location>
</feature>
<organism evidence="2 3">
    <name type="scientific">Bipolaris victoriae (strain FI3)</name>
    <name type="common">Victoria blight of oats agent</name>
    <name type="synonym">Cochliobolus victoriae</name>
    <dbReference type="NCBI Taxonomy" id="930091"/>
    <lineage>
        <taxon>Eukaryota</taxon>
        <taxon>Fungi</taxon>
        <taxon>Dikarya</taxon>
        <taxon>Ascomycota</taxon>
        <taxon>Pezizomycotina</taxon>
        <taxon>Dothideomycetes</taxon>
        <taxon>Pleosporomycetidae</taxon>
        <taxon>Pleosporales</taxon>
        <taxon>Pleosporineae</taxon>
        <taxon>Pleosporaceae</taxon>
        <taxon>Bipolaris</taxon>
    </lineage>
</organism>
<keyword evidence="3" id="KW-1185">Reference proteome</keyword>
<evidence type="ECO:0000313" key="2">
    <source>
        <dbReference type="EMBL" id="EUN26080.1"/>
    </source>
</evidence>
<gene>
    <name evidence="2" type="ORF">COCVIDRAFT_16897</name>
</gene>
<accession>W7EJX0</accession>
<dbReference type="RefSeq" id="XP_014555576.1">
    <property type="nucleotide sequence ID" value="XM_014700090.1"/>
</dbReference>
<dbReference type="EMBL" id="KI968744">
    <property type="protein sequence ID" value="EUN26080.1"/>
    <property type="molecule type" value="Genomic_DNA"/>
</dbReference>
<evidence type="ECO:0000313" key="3">
    <source>
        <dbReference type="Proteomes" id="UP000054337"/>
    </source>
</evidence>
<feature type="compositionally biased region" description="Polar residues" evidence="1">
    <location>
        <begin position="81"/>
        <end position="92"/>
    </location>
</feature>
<proteinExistence type="predicted"/>
<dbReference type="AlphaFoldDB" id="W7EJX0"/>